<dbReference type="STRING" id="206665.SAMN04488516_10521"/>
<reference evidence="2 3" key="1">
    <citation type="submission" date="2016-10" db="EMBL/GenBank/DDBJ databases">
        <authorList>
            <person name="de Groot N.N."/>
        </authorList>
    </citation>
    <scope>NUCLEOTIDE SEQUENCE [LARGE SCALE GENOMIC DNA]</scope>
    <source>
        <strain evidence="2 3">DSM 15269</strain>
    </source>
</reference>
<dbReference type="SUPFAM" id="SSF52540">
    <property type="entry name" value="P-loop containing nucleoside triphosphate hydrolases"/>
    <property type="match status" value="1"/>
</dbReference>
<dbReference type="Proteomes" id="UP000199602">
    <property type="component" value="Unassembled WGS sequence"/>
</dbReference>
<dbReference type="InterPro" id="IPR018631">
    <property type="entry name" value="AAA-ATPase-like_dom"/>
</dbReference>
<dbReference type="OrthoDB" id="9808684at2"/>
<protein>
    <submittedName>
        <fullName evidence="2">PD-(D/E)XK nuclease superfamily protein</fullName>
    </submittedName>
</protein>
<accession>A0A1H0DH41</accession>
<dbReference type="PANTHER" id="PTHR34825">
    <property type="entry name" value="CONSERVED PROTEIN, WITH A WEAK D-GALACTARATE DEHYDRATASE/ALTRONATE HYDROLASE DOMAIN"/>
    <property type="match status" value="1"/>
</dbReference>
<gene>
    <name evidence="2" type="ORF">SAMN04488516_10521</name>
</gene>
<feature type="domain" description="AAA-ATPase-like" evidence="1">
    <location>
        <begin position="5"/>
        <end position="201"/>
    </location>
</feature>
<dbReference type="EMBL" id="FNIN01000005">
    <property type="protein sequence ID" value="SDN69567.1"/>
    <property type="molecule type" value="Genomic_DNA"/>
</dbReference>
<sequence>MQKLPIGLQSFKALREDNYLYVDKTFYIKELVDRGKYYFLSRPRRFGKSLFLDTLRQAFLGRKKLFEGLYLYERWDWEKKYPVIHISFGAGVMRNLDELRDTMESFLIDWKNAFSIIYEKKSIKEKFKEAIQKAAEKYNNQVVVLIDEYDKPILDNITELNKAKEIREELKNFYSVLKDSDEYLKFVFITGVTKFSKVSIFSGLNNLDDITLERNYATICGYTQSELEKNFADRLKGVDLSEVRRWYNGYSWGGEKVYNPFDILLFLSKKQFQNYWFETGTPTFLIKMLDENKYYIPRIEEIKAGGEIISSFELEALKIETLLYQTGYLTIEKIEEILPYEYEYHLTYPNLEVKKAFTDSLLTFFSNDLVKKSENKISLVKKLRAKDFEGLREVFYSFFASIPNDWYRKNQLSGYEGFYASIFYCYFTALGLEVKAEDATNQGRLDMAVFFEGSCYIFEFKVVELIKDENSALTQIKTKGYADKYKSQYDEIYLIGVEFSKEEKNIVGYEVEKF</sequence>
<dbReference type="PANTHER" id="PTHR34825:SF1">
    <property type="entry name" value="AAA-ATPASE-LIKE DOMAIN-CONTAINING PROTEIN"/>
    <property type="match status" value="1"/>
</dbReference>
<dbReference type="AlphaFoldDB" id="A0A1H0DH41"/>
<keyword evidence="3" id="KW-1185">Reference proteome</keyword>
<evidence type="ECO:0000313" key="3">
    <source>
        <dbReference type="Proteomes" id="UP000199602"/>
    </source>
</evidence>
<dbReference type="Gene3D" id="3.40.50.300">
    <property type="entry name" value="P-loop containing nucleotide triphosphate hydrolases"/>
    <property type="match status" value="1"/>
</dbReference>
<name>A0A1H0DH41_9BACT</name>
<dbReference type="Pfam" id="PF09820">
    <property type="entry name" value="AAA-ATPase_like"/>
    <property type="match status" value="1"/>
</dbReference>
<proteinExistence type="predicted"/>
<dbReference type="InterPro" id="IPR012547">
    <property type="entry name" value="PDDEXK_9"/>
</dbReference>
<dbReference type="InterPro" id="IPR027417">
    <property type="entry name" value="P-loop_NTPase"/>
</dbReference>
<organism evidence="2 3">
    <name type="scientific">Desulfonauticus submarinus</name>
    <dbReference type="NCBI Taxonomy" id="206665"/>
    <lineage>
        <taxon>Bacteria</taxon>
        <taxon>Pseudomonadati</taxon>
        <taxon>Thermodesulfobacteriota</taxon>
        <taxon>Desulfovibrionia</taxon>
        <taxon>Desulfovibrionales</taxon>
        <taxon>Desulfonauticaceae</taxon>
        <taxon>Desulfonauticus</taxon>
    </lineage>
</organism>
<evidence type="ECO:0000313" key="2">
    <source>
        <dbReference type="EMBL" id="SDN69567.1"/>
    </source>
</evidence>
<evidence type="ECO:0000259" key="1">
    <source>
        <dbReference type="Pfam" id="PF09820"/>
    </source>
</evidence>
<dbReference type="RefSeq" id="WP_092064982.1">
    <property type="nucleotide sequence ID" value="NZ_FNIN01000005.1"/>
</dbReference>
<dbReference type="Pfam" id="PF08011">
    <property type="entry name" value="PDDEXK_9"/>
    <property type="match status" value="1"/>
</dbReference>